<dbReference type="EMBL" id="CM045771">
    <property type="protein sequence ID" value="KAI7987687.1"/>
    <property type="molecule type" value="Genomic_DNA"/>
</dbReference>
<dbReference type="Proteomes" id="UP001060215">
    <property type="component" value="Chromosome 14"/>
</dbReference>
<organism evidence="1 2">
    <name type="scientific">Camellia lanceoleosa</name>
    <dbReference type="NCBI Taxonomy" id="1840588"/>
    <lineage>
        <taxon>Eukaryota</taxon>
        <taxon>Viridiplantae</taxon>
        <taxon>Streptophyta</taxon>
        <taxon>Embryophyta</taxon>
        <taxon>Tracheophyta</taxon>
        <taxon>Spermatophyta</taxon>
        <taxon>Magnoliopsida</taxon>
        <taxon>eudicotyledons</taxon>
        <taxon>Gunneridae</taxon>
        <taxon>Pentapetalae</taxon>
        <taxon>asterids</taxon>
        <taxon>Ericales</taxon>
        <taxon>Theaceae</taxon>
        <taxon>Camellia</taxon>
    </lineage>
</organism>
<proteinExistence type="predicted"/>
<sequence length="265" mass="29800">MYLCLAETLLPTPPLPTLDYHCLANYLRTFALEGHCYQAKRIIAEPNLQLLRVFVESFMMQRNSSLTHNIALIPTLALDPMPLENNLLGSGWITNSEEVINGEAITPPLLPLFNPPMKVLLWNCRGAARPHFRRHFFTIVNEYHPQLVILTKTRVGGTRNNTLSENLGFSNVHISDPIGFAEGIWLLWNDLEIDYEVLLTIEQEIHAWIKPSVTPTTIGFLMSLVSKPPSSPTTPHYSLPPPPPPPFPLHSLFPKLMSATIPPFA</sequence>
<evidence type="ECO:0000313" key="2">
    <source>
        <dbReference type="Proteomes" id="UP001060215"/>
    </source>
</evidence>
<gene>
    <name evidence="1" type="ORF">LOK49_LG13G02971</name>
</gene>
<comment type="caution">
    <text evidence="1">The sequence shown here is derived from an EMBL/GenBank/DDBJ whole genome shotgun (WGS) entry which is preliminary data.</text>
</comment>
<accession>A0ACC0FG30</accession>
<keyword evidence="2" id="KW-1185">Reference proteome</keyword>
<name>A0ACC0FG30_9ERIC</name>
<protein>
    <submittedName>
        <fullName evidence="1">Uncharacterized protein</fullName>
    </submittedName>
</protein>
<evidence type="ECO:0000313" key="1">
    <source>
        <dbReference type="EMBL" id="KAI7987687.1"/>
    </source>
</evidence>
<reference evidence="1 2" key="1">
    <citation type="journal article" date="2022" name="Plant J.">
        <title>Chromosome-level genome of Camellia lanceoleosa provides a valuable resource for understanding genome evolution and self-incompatibility.</title>
        <authorList>
            <person name="Gong W."/>
            <person name="Xiao S."/>
            <person name="Wang L."/>
            <person name="Liao Z."/>
            <person name="Chang Y."/>
            <person name="Mo W."/>
            <person name="Hu G."/>
            <person name="Li W."/>
            <person name="Zhao G."/>
            <person name="Zhu H."/>
            <person name="Hu X."/>
            <person name="Ji K."/>
            <person name="Xiang X."/>
            <person name="Song Q."/>
            <person name="Yuan D."/>
            <person name="Jin S."/>
            <person name="Zhang L."/>
        </authorList>
    </citation>
    <scope>NUCLEOTIDE SEQUENCE [LARGE SCALE GENOMIC DNA]</scope>
    <source>
        <strain evidence="1">SQ_2022a</strain>
    </source>
</reference>